<reference evidence="1 2" key="1">
    <citation type="journal article" date="2021" name="Commun. Biol.">
        <title>The genome of Shorea leprosula (Dipterocarpaceae) highlights the ecological relevance of drought in aseasonal tropical rainforests.</title>
        <authorList>
            <person name="Ng K.K.S."/>
            <person name="Kobayashi M.J."/>
            <person name="Fawcett J.A."/>
            <person name="Hatakeyama M."/>
            <person name="Paape T."/>
            <person name="Ng C.H."/>
            <person name="Ang C.C."/>
            <person name="Tnah L.H."/>
            <person name="Lee C.T."/>
            <person name="Nishiyama T."/>
            <person name="Sese J."/>
            <person name="O'Brien M.J."/>
            <person name="Copetti D."/>
            <person name="Mohd Noor M.I."/>
            <person name="Ong R.C."/>
            <person name="Putra M."/>
            <person name="Sireger I.Z."/>
            <person name="Indrioko S."/>
            <person name="Kosugi Y."/>
            <person name="Izuno A."/>
            <person name="Isagi Y."/>
            <person name="Lee S.L."/>
            <person name="Shimizu K.K."/>
        </authorList>
    </citation>
    <scope>NUCLEOTIDE SEQUENCE [LARGE SCALE GENOMIC DNA]</scope>
    <source>
        <strain evidence="1">214</strain>
    </source>
</reference>
<accession>A0AAV5IU58</accession>
<dbReference type="AlphaFoldDB" id="A0AAV5IU58"/>
<evidence type="ECO:0000313" key="2">
    <source>
        <dbReference type="Proteomes" id="UP001054252"/>
    </source>
</evidence>
<proteinExistence type="predicted"/>
<gene>
    <name evidence="1" type="ORF">SLEP1_g14296</name>
</gene>
<dbReference type="EMBL" id="BPVZ01000017">
    <property type="protein sequence ID" value="GKV01764.1"/>
    <property type="molecule type" value="Genomic_DNA"/>
</dbReference>
<name>A0AAV5IU58_9ROSI</name>
<protein>
    <submittedName>
        <fullName evidence="1">Uncharacterized protein</fullName>
    </submittedName>
</protein>
<dbReference type="Proteomes" id="UP001054252">
    <property type="component" value="Unassembled WGS sequence"/>
</dbReference>
<sequence length="43" mass="4829">MDLVLDSSAYHAGIQAFCLLVDTQCEGRGERHENPESFHELLP</sequence>
<keyword evidence="2" id="KW-1185">Reference proteome</keyword>
<evidence type="ECO:0000313" key="1">
    <source>
        <dbReference type="EMBL" id="GKV01764.1"/>
    </source>
</evidence>
<organism evidence="1 2">
    <name type="scientific">Rubroshorea leprosula</name>
    <dbReference type="NCBI Taxonomy" id="152421"/>
    <lineage>
        <taxon>Eukaryota</taxon>
        <taxon>Viridiplantae</taxon>
        <taxon>Streptophyta</taxon>
        <taxon>Embryophyta</taxon>
        <taxon>Tracheophyta</taxon>
        <taxon>Spermatophyta</taxon>
        <taxon>Magnoliopsida</taxon>
        <taxon>eudicotyledons</taxon>
        <taxon>Gunneridae</taxon>
        <taxon>Pentapetalae</taxon>
        <taxon>rosids</taxon>
        <taxon>malvids</taxon>
        <taxon>Malvales</taxon>
        <taxon>Dipterocarpaceae</taxon>
        <taxon>Rubroshorea</taxon>
    </lineage>
</organism>
<comment type="caution">
    <text evidence="1">The sequence shown here is derived from an EMBL/GenBank/DDBJ whole genome shotgun (WGS) entry which is preliminary data.</text>
</comment>